<dbReference type="EMBL" id="FRFE01000014">
    <property type="protein sequence ID" value="SHO49650.1"/>
    <property type="molecule type" value="Genomic_DNA"/>
</dbReference>
<dbReference type="STRING" id="1121416.SAMN02745220_02973"/>
<dbReference type="RefSeq" id="WP_073614321.1">
    <property type="nucleotide sequence ID" value="NZ_FRFE01000014.1"/>
</dbReference>
<evidence type="ECO:0000256" key="1">
    <source>
        <dbReference type="ARBA" id="ARBA00022741"/>
    </source>
</evidence>
<dbReference type="PANTHER" id="PTHR43272">
    <property type="entry name" value="LONG-CHAIN-FATTY-ACID--COA LIGASE"/>
    <property type="match status" value="1"/>
</dbReference>
<dbReference type="InterPro" id="IPR020845">
    <property type="entry name" value="AMP-binding_CS"/>
</dbReference>
<evidence type="ECO:0000313" key="4">
    <source>
        <dbReference type="EMBL" id="SHO49650.1"/>
    </source>
</evidence>
<dbReference type="InterPro" id="IPR000873">
    <property type="entry name" value="AMP-dep_synth/lig_dom"/>
</dbReference>
<accession>A0A1M7YAK1</accession>
<gene>
    <name evidence="4" type="ORF">SAMN02745220_02973</name>
</gene>
<keyword evidence="2" id="KW-0067">ATP-binding</keyword>
<dbReference type="InterPro" id="IPR042099">
    <property type="entry name" value="ANL_N_sf"/>
</dbReference>
<dbReference type="Gene3D" id="3.40.50.12780">
    <property type="entry name" value="N-terminal domain of ligase-like"/>
    <property type="match status" value="1"/>
</dbReference>
<evidence type="ECO:0000259" key="3">
    <source>
        <dbReference type="Pfam" id="PF00501"/>
    </source>
</evidence>
<dbReference type="PROSITE" id="PS00455">
    <property type="entry name" value="AMP_BINDING"/>
    <property type="match status" value="1"/>
</dbReference>
<dbReference type="AlphaFoldDB" id="A0A1M7YAK1"/>
<keyword evidence="5" id="KW-1185">Reference proteome</keyword>
<feature type="domain" description="AMP-dependent synthetase/ligase" evidence="3">
    <location>
        <begin position="14"/>
        <end position="425"/>
    </location>
</feature>
<evidence type="ECO:0000313" key="5">
    <source>
        <dbReference type="Proteomes" id="UP000184603"/>
    </source>
</evidence>
<dbReference type="Proteomes" id="UP000184603">
    <property type="component" value="Unassembled WGS sequence"/>
</dbReference>
<name>A0A1M7YAK1_9BACT</name>
<dbReference type="PANTHER" id="PTHR43272:SF33">
    <property type="entry name" value="AMP-BINDING DOMAIN-CONTAINING PROTEIN-RELATED"/>
    <property type="match status" value="1"/>
</dbReference>
<dbReference type="Pfam" id="PF00501">
    <property type="entry name" value="AMP-binding"/>
    <property type="match status" value="1"/>
</dbReference>
<dbReference type="OrthoDB" id="9803968at2"/>
<dbReference type="SUPFAM" id="SSF56801">
    <property type="entry name" value="Acetyl-CoA synthetase-like"/>
    <property type="match status" value="1"/>
</dbReference>
<dbReference type="CDD" id="cd05907">
    <property type="entry name" value="VL_LC_FACS_like"/>
    <property type="match status" value="1"/>
</dbReference>
<evidence type="ECO:0000256" key="2">
    <source>
        <dbReference type="ARBA" id="ARBA00022840"/>
    </source>
</evidence>
<sequence>MYTFDKPDNLVEMFEESLGRNAERPLFGNADNNGKYTWVTYREVGERVNDLRAGLAQLGVSAGDAVGIIANNRTEWAIAAFATFGLGGRFIPMYEKELPKIWKHIIRDSGLKVLFVANEKIYQEVEQMRDELVDLEQMFHIDGSATGTMMELEQQGRKIPIRSTIPKPTDTAVLIYTSGTTGDPKGVLLSHGNFTSNVLGGSKKYPELDHRSRSLSILPWAHSYGQTAELYNFINMGGSIGFIRDVTTIVEDMRNVAPTFLIAVPRVFNKIYDGIRHKMNEKGGLALKLFNMGIESAKELRAPAGQGKNVLLAKLKFAIADRIVFQKIREGFGGRLESALTASAMMNLEVAQFFTDIGLPVYDAYGLSETSPAVTMNCRTANKPGSVGRPLDKVRVVIDRQYFDEDENGSGEIVVYGPNVMQGYHNKPEATKEVITEDGGFRTGDLGYLDNDGYLFITGRIKEQYKLENGKYVFPATLEEEIQLSPWVENVFIYGEGRSHNICIIVPDFIKLSAWAVQQGIDASTHAELIASPEVEAMIKESIATQLKGKFGGYEIPRQFILVDEPFSVDNGMLTHTMKLKRRKVLDRYQDQVNMAYGAP</sequence>
<dbReference type="Pfam" id="PF23562">
    <property type="entry name" value="AMP-binding_C_3"/>
    <property type="match status" value="1"/>
</dbReference>
<dbReference type="GO" id="GO:0005524">
    <property type="term" value="F:ATP binding"/>
    <property type="evidence" value="ECO:0007669"/>
    <property type="project" value="UniProtKB-KW"/>
</dbReference>
<protein>
    <submittedName>
        <fullName evidence="4">Long-chain acyl-CoA synthetase</fullName>
    </submittedName>
</protein>
<dbReference type="GO" id="GO:0016020">
    <property type="term" value="C:membrane"/>
    <property type="evidence" value="ECO:0007669"/>
    <property type="project" value="TreeGrafter"/>
</dbReference>
<proteinExistence type="predicted"/>
<reference evidence="4 5" key="1">
    <citation type="submission" date="2016-12" db="EMBL/GenBank/DDBJ databases">
        <authorList>
            <person name="Song W.-J."/>
            <person name="Kurnit D.M."/>
        </authorList>
    </citation>
    <scope>NUCLEOTIDE SEQUENCE [LARGE SCALE GENOMIC DNA]</scope>
    <source>
        <strain evidence="4 5">DSM 18488</strain>
    </source>
</reference>
<keyword evidence="1" id="KW-0547">Nucleotide-binding</keyword>
<organism evidence="4 5">
    <name type="scientific">Desulfopila aestuarii DSM 18488</name>
    <dbReference type="NCBI Taxonomy" id="1121416"/>
    <lineage>
        <taxon>Bacteria</taxon>
        <taxon>Pseudomonadati</taxon>
        <taxon>Thermodesulfobacteriota</taxon>
        <taxon>Desulfobulbia</taxon>
        <taxon>Desulfobulbales</taxon>
        <taxon>Desulfocapsaceae</taxon>
        <taxon>Desulfopila</taxon>
    </lineage>
</organism>
<dbReference type="GO" id="GO:0004467">
    <property type="term" value="F:long-chain fatty acid-CoA ligase activity"/>
    <property type="evidence" value="ECO:0007669"/>
    <property type="project" value="TreeGrafter"/>
</dbReference>